<comment type="subcellular location">
    <subcellularLocation>
        <location evidence="1">Mitochondrion membrane</location>
        <topology evidence="1">Single-pass membrane protein</topology>
    </subcellularLocation>
</comment>
<evidence type="ECO:0000256" key="1">
    <source>
        <dbReference type="ARBA" id="ARBA00004304"/>
    </source>
</evidence>
<dbReference type="GO" id="GO:0031966">
    <property type="term" value="C:mitochondrial membrane"/>
    <property type="evidence" value="ECO:0007669"/>
    <property type="project" value="UniProtKB-SubCell"/>
</dbReference>
<evidence type="ECO:0000256" key="2">
    <source>
        <dbReference type="ARBA" id="ARBA00022692"/>
    </source>
</evidence>
<dbReference type="PANTHER" id="PTHR34038:SF1">
    <property type="entry name" value="ATP SYNTHASE MEMBRANE SUBUNIT K, MITOCHONDRIAL"/>
    <property type="match status" value="1"/>
</dbReference>
<dbReference type="EMBL" id="GHBY01000630">
    <property type="protein sequence ID" value="MUP40807.1"/>
    <property type="molecule type" value="Transcribed_RNA"/>
</dbReference>
<evidence type="ECO:0000256" key="3">
    <source>
        <dbReference type="ARBA" id="ARBA00022989"/>
    </source>
</evidence>
<accession>A0A646QE96</accession>
<protein>
    <submittedName>
        <fullName evidence="7">UpMuscle5</fullName>
    </submittedName>
</protein>
<keyword evidence="5 6" id="KW-0472">Membrane</keyword>
<keyword evidence="4" id="KW-0496">Mitochondrion</keyword>
<proteinExistence type="predicted"/>
<organism evidence="7">
    <name type="scientific">Hemiscolopendra marginata</name>
    <dbReference type="NCBI Taxonomy" id="943146"/>
    <lineage>
        <taxon>Eukaryota</taxon>
        <taxon>Metazoa</taxon>
        <taxon>Ecdysozoa</taxon>
        <taxon>Arthropoda</taxon>
        <taxon>Myriapoda</taxon>
        <taxon>Chilopoda</taxon>
        <taxon>Pleurostigmophora</taxon>
        <taxon>Scolopendromorpha</taxon>
        <taxon>Scolopendridae</taxon>
        <taxon>Hemiscolopendra</taxon>
    </lineage>
</organism>
<name>A0A646QE96_9MYRI</name>
<evidence type="ECO:0000256" key="5">
    <source>
        <dbReference type="ARBA" id="ARBA00023136"/>
    </source>
</evidence>
<dbReference type="InterPro" id="IPR009125">
    <property type="entry name" value="ATPMK"/>
</dbReference>
<dbReference type="Pfam" id="PF14960">
    <property type="entry name" value="ATP_synth_reg"/>
    <property type="match status" value="1"/>
</dbReference>
<evidence type="ECO:0000256" key="6">
    <source>
        <dbReference type="SAM" id="Phobius"/>
    </source>
</evidence>
<feature type="transmembrane region" description="Helical" evidence="6">
    <location>
        <begin position="30"/>
        <end position="47"/>
    </location>
</feature>
<sequence>MAGGGHVDDAQFKGLSKYFNSVTDTGRANVAKATLLGVGLIGLFFWLKPKKQAVEKK</sequence>
<dbReference type="AlphaFoldDB" id="A0A646QE96"/>
<keyword evidence="3 6" id="KW-1133">Transmembrane helix</keyword>
<dbReference type="PANTHER" id="PTHR34038">
    <property type="entry name" value="ATP SYNTHASE MEMBRANE SUBUNIT DAPIT, MITOCHONDRIAL"/>
    <property type="match status" value="1"/>
</dbReference>
<reference evidence="7" key="1">
    <citation type="submission" date="2018-11" db="EMBL/GenBank/DDBJ databases">
        <title>Venom-gland transcriptomics and venom proteomics of the Florida green centipede (Hemiscolopendra marginata) reveal sex-based variation in a centipede venom.</title>
        <authorList>
            <person name="Nystrom G.S."/>
            <person name="Ward M.J."/>
            <person name="Ellsworth S.A."/>
            <person name="Rokyta D.R."/>
        </authorList>
    </citation>
    <scope>NUCLEOTIDE SEQUENCE</scope>
    <source>
        <tissue evidence="7">Venom gland</tissue>
    </source>
</reference>
<keyword evidence="2 6" id="KW-0812">Transmembrane</keyword>
<dbReference type="PRINTS" id="PR01821">
    <property type="entry name" value="DAPIT"/>
</dbReference>
<evidence type="ECO:0000313" key="7">
    <source>
        <dbReference type="EMBL" id="MUP40807.1"/>
    </source>
</evidence>
<evidence type="ECO:0000256" key="4">
    <source>
        <dbReference type="ARBA" id="ARBA00023128"/>
    </source>
</evidence>